<geneLocation type="plasmid" evidence="12 13">
    <name>A</name>
</geneLocation>
<dbReference type="PANTHER" id="PTHR30349">
    <property type="entry name" value="PHAGE INTEGRASE-RELATED"/>
    <property type="match status" value="1"/>
</dbReference>
<dbReference type="PROSITE" id="PS51898">
    <property type="entry name" value="TYR_RECOMBINASE"/>
    <property type="match status" value="1"/>
</dbReference>
<dbReference type="InterPro" id="IPR010998">
    <property type="entry name" value="Integrase_recombinase_N"/>
</dbReference>
<dbReference type="InterPro" id="IPR011010">
    <property type="entry name" value="DNA_brk_join_enz"/>
</dbReference>
<evidence type="ECO:0000256" key="3">
    <source>
        <dbReference type="ARBA" id="ARBA00022618"/>
    </source>
</evidence>
<evidence type="ECO:0000256" key="7">
    <source>
        <dbReference type="ARBA" id="ARBA00023172"/>
    </source>
</evidence>
<dbReference type="InterPro" id="IPR013762">
    <property type="entry name" value="Integrase-like_cat_sf"/>
</dbReference>
<evidence type="ECO:0000256" key="1">
    <source>
        <dbReference type="ARBA" id="ARBA00004496"/>
    </source>
</evidence>
<keyword evidence="4" id="KW-0159">Chromosome partition</keyword>
<evidence type="ECO:0000256" key="4">
    <source>
        <dbReference type="ARBA" id="ARBA00022829"/>
    </source>
</evidence>
<gene>
    <name evidence="12" type="ORF">MW290_32285</name>
</gene>
<keyword evidence="2" id="KW-0963">Cytoplasm</keyword>
<evidence type="ECO:0000256" key="2">
    <source>
        <dbReference type="ARBA" id="ARBA00022490"/>
    </source>
</evidence>
<evidence type="ECO:0000256" key="5">
    <source>
        <dbReference type="ARBA" id="ARBA00022908"/>
    </source>
</evidence>
<dbReference type="EMBL" id="CP097637">
    <property type="protein sequence ID" value="URI11973.1"/>
    <property type="molecule type" value="Genomic_DNA"/>
</dbReference>
<dbReference type="Pfam" id="PF12482">
    <property type="entry name" value="DUF3701"/>
    <property type="match status" value="1"/>
</dbReference>
<evidence type="ECO:0000256" key="6">
    <source>
        <dbReference type="ARBA" id="ARBA00023125"/>
    </source>
</evidence>
<keyword evidence="8" id="KW-0131">Cell cycle</keyword>
<organism evidence="12 13">
    <name type="scientific">Aquincola tertiaricarbonis</name>
    <dbReference type="NCBI Taxonomy" id="391953"/>
    <lineage>
        <taxon>Bacteria</taxon>
        <taxon>Pseudomonadati</taxon>
        <taxon>Pseudomonadota</taxon>
        <taxon>Betaproteobacteria</taxon>
        <taxon>Burkholderiales</taxon>
        <taxon>Sphaerotilaceae</taxon>
        <taxon>Aquincola</taxon>
    </lineage>
</organism>
<keyword evidence="6 9" id="KW-0238">DNA-binding</keyword>
<evidence type="ECO:0000313" key="13">
    <source>
        <dbReference type="Proteomes" id="UP001056201"/>
    </source>
</evidence>
<accession>A0ABY4SJG1</accession>
<dbReference type="RefSeq" id="WP_250200165.1">
    <property type="nucleotide sequence ID" value="NZ_CP097637.1"/>
</dbReference>
<protein>
    <submittedName>
        <fullName evidence="12">Tyrosine-type recombinase/integrase</fullName>
    </submittedName>
</protein>
<evidence type="ECO:0000259" key="10">
    <source>
        <dbReference type="PROSITE" id="PS51898"/>
    </source>
</evidence>
<dbReference type="PROSITE" id="PS51900">
    <property type="entry name" value="CB"/>
    <property type="match status" value="1"/>
</dbReference>
<proteinExistence type="predicted"/>
<dbReference type="InterPro" id="IPR050090">
    <property type="entry name" value="Tyrosine_recombinase_XerCD"/>
</dbReference>
<dbReference type="Pfam" id="PF00589">
    <property type="entry name" value="Phage_integrase"/>
    <property type="match status" value="1"/>
</dbReference>
<comment type="subcellular location">
    <subcellularLocation>
        <location evidence="1">Cytoplasm</location>
    </subcellularLocation>
</comment>
<feature type="domain" description="Core-binding (CB)" evidence="11">
    <location>
        <begin position="255"/>
        <end position="359"/>
    </location>
</feature>
<dbReference type="InterPro" id="IPR044068">
    <property type="entry name" value="CB"/>
</dbReference>
<reference evidence="12" key="1">
    <citation type="submission" date="2022-05" db="EMBL/GenBank/DDBJ databases">
        <title>An RpoN-dependent PEP-CTERM gene is involved in floc formation of an Aquincola tertiaricarbonis strain.</title>
        <authorList>
            <person name="Qiu D."/>
            <person name="Xia M."/>
        </authorList>
    </citation>
    <scope>NUCLEOTIDE SEQUENCE</scope>
    <source>
        <strain evidence="12">RN12</strain>
        <plasmid evidence="12">A</plasmid>
    </source>
</reference>
<dbReference type="CDD" id="cd00397">
    <property type="entry name" value="DNA_BRE_C"/>
    <property type="match status" value="1"/>
</dbReference>
<dbReference type="Proteomes" id="UP001056201">
    <property type="component" value="Plasmid A"/>
</dbReference>
<keyword evidence="7" id="KW-0233">DNA recombination</keyword>
<dbReference type="PANTHER" id="PTHR30349:SF77">
    <property type="entry name" value="TYROSINE RECOMBINASE XERC"/>
    <property type="match status" value="1"/>
</dbReference>
<name>A0ABY4SJG1_AQUTE</name>
<keyword evidence="13" id="KW-1185">Reference proteome</keyword>
<keyword evidence="5" id="KW-0229">DNA integration</keyword>
<dbReference type="Gene3D" id="1.10.150.130">
    <property type="match status" value="1"/>
</dbReference>
<evidence type="ECO:0000256" key="8">
    <source>
        <dbReference type="ARBA" id="ARBA00023306"/>
    </source>
</evidence>
<sequence length="591" mass="65036">MPRRAPVVADDVRTLRLGPHCFAHLRAVAEGVPVAESAQRYLAIEHGNQAPSAHRLLVERVAAVARRAGDPRWRLVGLRIEEPAGDPPALDAWVQAEGLDGWSQAEQLQLYQARFGQETPGEHRRRQRNARLRAHQRSLLRELEARAGEPASPLDLVDGWLAPALTEVVRRLGVLTLADLQARIARGGRWWLGLPSYGPVKAARLARYVQLLLPASPMPSWPVVTAGERLARYSGAQGLNRVPRGEGGFTGTDAENDHQAVQAWIAARAGSPATVKAYAREAERFILWCVLERQKALSDAGAEDCRAYMDFLAKVPDRWISRDNAHRMAPGWAPFKGPLSLASQKQALAALHSLFAWLVQARYLGSNPWVLVNRKLGDDPQGQGDDIGSRAFTPAAWQALIAYLDQAGDTPAHRRMRWVCMFASATGLRAAELIGAKVGHLQATPGGWVLRVHGKGRKNRMVPVPTSAMGATWAYLASRGLTMETAAPETPLLGSLSGEGGVGYRALHEAFARLVKQAFTGLPEAERRRVQRSSMHWLRHTHATRAAEHGVPPDILQENLGQSDPRTTARYYRAQLERRQQAMEDVFCAPP</sequence>
<keyword evidence="12" id="KW-0614">Plasmid</keyword>
<dbReference type="SUPFAM" id="SSF56349">
    <property type="entry name" value="DNA breaking-rejoining enzymes"/>
    <property type="match status" value="1"/>
</dbReference>
<keyword evidence="3" id="KW-0132">Cell division</keyword>
<dbReference type="InterPro" id="IPR002104">
    <property type="entry name" value="Integrase_catalytic"/>
</dbReference>
<dbReference type="Gene3D" id="1.10.443.10">
    <property type="entry name" value="Intergrase catalytic core"/>
    <property type="match status" value="1"/>
</dbReference>
<dbReference type="InterPro" id="IPR022169">
    <property type="entry name" value="DUF3701"/>
</dbReference>
<evidence type="ECO:0000259" key="11">
    <source>
        <dbReference type="PROSITE" id="PS51900"/>
    </source>
</evidence>
<feature type="domain" description="Tyr recombinase" evidence="10">
    <location>
        <begin position="387"/>
        <end position="585"/>
    </location>
</feature>
<evidence type="ECO:0000313" key="12">
    <source>
        <dbReference type="EMBL" id="URI11973.1"/>
    </source>
</evidence>
<evidence type="ECO:0000256" key="9">
    <source>
        <dbReference type="PROSITE-ProRule" id="PRU01248"/>
    </source>
</evidence>